<evidence type="ECO:0000313" key="5">
    <source>
        <dbReference type="EMBL" id="MDF8371970.1"/>
    </source>
</evidence>
<feature type="domain" description="Prohead serine protease" evidence="4">
    <location>
        <begin position="3"/>
        <end position="116"/>
    </location>
</feature>
<dbReference type="GO" id="GO:0006508">
    <property type="term" value="P:proteolysis"/>
    <property type="evidence" value="ECO:0007669"/>
    <property type="project" value="UniProtKB-KW"/>
</dbReference>
<keyword evidence="1" id="KW-1188">Viral release from host cell</keyword>
<dbReference type="RefSeq" id="WP_277362579.1">
    <property type="nucleotide sequence ID" value="NZ_JAANXN010000017.1"/>
</dbReference>
<evidence type="ECO:0000256" key="2">
    <source>
        <dbReference type="ARBA" id="ARBA00022670"/>
    </source>
</evidence>
<keyword evidence="2 5" id="KW-0645">Protease</keyword>
<dbReference type="InterPro" id="IPR054613">
    <property type="entry name" value="Peptidase_S78_dom"/>
</dbReference>
<protein>
    <submittedName>
        <fullName evidence="5">HK97 family phage prohead protease</fullName>
    </submittedName>
</protein>
<gene>
    <name evidence="5" type="ORF">G9403_10095</name>
</gene>
<sequence>MSKVLVLYDHNYANVLGRVDAGTLNLSIDKVGLKFTVQVPDTSLGRDVYANVKAGNLKGMSFGFTVAKGGDSWNRMNTKPTRTINKIEKINEISIVSMPAYDDTSVNVTRNFDSFKKYKEQNYRQKVIYYLDHM</sequence>
<proteinExistence type="predicted"/>
<accession>A0ABD4XL66</accession>
<evidence type="ECO:0000259" key="4">
    <source>
        <dbReference type="Pfam" id="PF04586"/>
    </source>
</evidence>
<dbReference type="GO" id="GO:0008233">
    <property type="term" value="F:peptidase activity"/>
    <property type="evidence" value="ECO:0007669"/>
    <property type="project" value="UniProtKB-KW"/>
</dbReference>
<comment type="caution">
    <text evidence="5">The sequence shown here is derived from an EMBL/GenBank/DDBJ whole genome shotgun (WGS) entry which is preliminary data.</text>
</comment>
<dbReference type="Proteomes" id="UP001215461">
    <property type="component" value="Unassembled WGS sequence"/>
</dbReference>
<dbReference type="NCBIfam" id="TIGR01543">
    <property type="entry name" value="proheadase_HK97"/>
    <property type="match status" value="1"/>
</dbReference>
<name>A0ABD4XL66_WEIPA</name>
<dbReference type="EMBL" id="JAANXN010000017">
    <property type="protein sequence ID" value="MDF8371970.1"/>
    <property type="molecule type" value="Genomic_DNA"/>
</dbReference>
<dbReference type="AlphaFoldDB" id="A0ABD4XL66"/>
<evidence type="ECO:0000313" key="6">
    <source>
        <dbReference type="Proteomes" id="UP001215461"/>
    </source>
</evidence>
<evidence type="ECO:0000256" key="1">
    <source>
        <dbReference type="ARBA" id="ARBA00022612"/>
    </source>
</evidence>
<evidence type="ECO:0000256" key="3">
    <source>
        <dbReference type="ARBA" id="ARBA00022801"/>
    </source>
</evidence>
<keyword evidence="3" id="KW-0378">Hydrolase</keyword>
<dbReference type="Pfam" id="PF04586">
    <property type="entry name" value="Peptidase_S78"/>
    <property type="match status" value="1"/>
</dbReference>
<organism evidence="5 6">
    <name type="scientific">Weissella paramesenteroides</name>
    <name type="common">Leuconostoc paramesenteroides</name>
    <dbReference type="NCBI Taxonomy" id="1249"/>
    <lineage>
        <taxon>Bacteria</taxon>
        <taxon>Bacillati</taxon>
        <taxon>Bacillota</taxon>
        <taxon>Bacilli</taxon>
        <taxon>Lactobacillales</taxon>
        <taxon>Lactobacillaceae</taxon>
        <taxon>Weissella</taxon>
    </lineage>
</organism>
<reference evidence="5 6" key="1">
    <citation type="submission" date="2020-03" db="EMBL/GenBank/DDBJ databases">
        <title>Comparative genomics of Weissella paramesenteroides.</title>
        <authorList>
            <person name="Kant R."/>
            <person name="Takala T."/>
            <person name="Saris P."/>
        </authorList>
    </citation>
    <scope>NUCLEOTIDE SEQUENCE [LARGE SCALE GENOMIC DNA]</scope>
    <source>
        <strain evidence="5 6">SJ27-4</strain>
    </source>
</reference>
<dbReference type="InterPro" id="IPR006433">
    <property type="entry name" value="Prohead_protease"/>
</dbReference>